<reference evidence="2 3" key="1">
    <citation type="submission" date="2018-11" db="EMBL/GenBank/DDBJ databases">
        <title>Proposal to divide the Flavobacteriaceae and reorganize its genera based on Amino Acid Identity values calculated from whole genome sequences.</title>
        <authorList>
            <person name="Nicholson A.C."/>
            <person name="Gulvik C.A."/>
            <person name="Whitney A.M."/>
            <person name="Humrighouse B.W."/>
            <person name="Bell M."/>
            <person name="Holmes B."/>
            <person name="Steigerwalt A.G."/>
            <person name="Villarma A."/>
            <person name="Sheth M."/>
            <person name="Batra D."/>
            <person name="Pryor J."/>
            <person name="Bernardet J.-F."/>
            <person name="Hugo C."/>
            <person name="Kampfer P."/>
            <person name="Newman J."/>
            <person name="McQuiston J.R."/>
        </authorList>
    </citation>
    <scope>NUCLEOTIDE SEQUENCE [LARGE SCALE GENOMIC DNA]</scope>
    <source>
        <strain evidence="2 3">G0041</strain>
    </source>
</reference>
<keyword evidence="1" id="KW-0812">Transmembrane</keyword>
<proteinExistence type="predicted"/>
<dbReference type="EMBL" id="CP033923">
    <property type="protein sequence ID" value="AZA91040.1"/>
    <property type="molecule type" value="Genomic_DNA"/>
</dbReference>
<gene>
    <name evidence="2" type="ORF">EG343_10540</name>
</gene>
<name>A0AAD1DR34_CHRNA</name>
<keyword evidence="3" id="KW-1185">Reference proteome</keyword>
<evidence type="ECO:0000313" key="3">
    <source>
        <dbReference type="Proteomes" id="UP000278288"/>
    </source>
</evidence>
<dbReference type="AlphaFoldDB" id="A0AAD1DR34"/>
<evidence type="ECO:0000256" key="1">
    <source>
        <dbReference type="SAM" id="Phobius"/>
    </source>
</evidence>
<keyword evidence="1" id="KW-0472">Membrane</keyword>
<dbReference type="Proteomes" id="UP000278288">
    <property type="component" value="Chromosome"/>
</dbReference>
<accession>A0AAD1DR34</accession>
<sequence length="249" mass="29133">MVDDRIIYYSFHQKKNDKIYINILHMSTKILLSAFIMISTFSFSQEIKESENLYIFIGKKISVEEFNPNTKQGEKRTKEVDSETADTLTVIHHSYVMDNAFHCKYSVLKNLINQLPKETVEFNAYDHYGRPGFEEYENVILYISKNKNGDFFHQKYIYDPVYKIDGKWVGLLTSLNGHKQLKTFDINKDGIIKIALGSCGKICQKMYYPSPYFKIKNGFAYPKKALEINDIVSYRKTVTFKIKEKGDQK</sequence>
<evidence type="ECO:0000313" key="2">
    <source>
        <dbReference type="EMBL" id="AZA91040.1"/>
    </source>
</evidence>
<feature type="transmembrane region" description="Helical" evidence="1">
    <location>
        <begin position="20"/>
        <end position="43"/>
    </location>
</feature>
<protein>
    <submittedName>
        <fullName evidence="2">Uncharacterized protein</fullName>
    </submittedName>
</protein>
<organism evidence="2 3">
    <name type="scientific">Chryseobacterium nakagawai</name>
    <dbReference type="NCBI Taxonomy" id="1241982"/>
    <lineage>
        <taxon>Bacteria</taxon>
        <taxon>Pseudomonadati</taxon>
        <taxon>Bacteroidota</taxon>
        <taxon>Flavobacteriia</taxon>
        <taxon>Flavobacteriales</taxon>
        <taxon>Weeksellaceae</taxon>
        <taxon>Chryseobacterium group</taxon>
        <taxon>Chryseobacterium</taxon>
    </lineage>
</organism>
<keyword evidence="1" id="KW-1133">Transmembrane helix</keyword>
<dbReference type="KEGG" id="cnk:EG343_10540"/>